<dbReference type="OrthoDB" id="978748at2"/>
<organism evidence="1 2">
    <name type="scientific">Bizionia echini</name>
    <dbReference type="NCBI Taxonomy" id="649333"/>
    <lineage>
        <taxon>Bacteria</taxon>
        <taxon>Pseudomonadati</taxon>
        <taxon>Bacteroidota</taxon>
        <taxon>Flavobacteriia</taxon>
        <taxon>Flavobacteriales</taxon>
        <taxon>Flavobacteriaceae</taxon>
        <taxon>Bizionia</taxon>
    </lineage>
</organism>
<protein>
    <submittedName>
        <fullName evidence="1">Uncharacterized protein</fullName>
    </submittedName>
</protein>
<dbReference type="EMBL" id="FOVN01000004">
    <property type="protein sequence ID" value="SFN80363.1"/>
    <property type="molecule type" value="Genomic_DNA"/>
</dbReference>
<dbReference type="AlphaFoldDB" id="A0A1I5C032"/>
<keyword evidence="2" id="KW-1185">Reference proteome</keyword>
<dbReference type="RefSeq" id="WP_092208384.1">
    <property type="nucleotide sequence ID" value="NZ_FOVN01000004.1"/>
</dbReference>
<evidence type="ECO:0000313" key="2">
    <source>
        <dbReference type="Proteomes" id="UP000198705"/>
    </source>
</evidence>
<dbReference type="Proteomes" id="UP000198705">
    <property type="component" value="Unassembled WGS sequence"/>
</dbReference>
<accession>A0A1I5C032</accession>
<evidence type="ECO:0000313" key="1">
    <source>
        <dbReference type="EMBL" id="SFN80363.1"/>
    </source>
</evidence>
<proteinExistence type="predicted"/>
<name>A0A1I5C032_9FLAO</name>
<reference evidence="2" key="1">
    <citation type="submission" date="2016-10" db="EMBL/GenBank/DDBJ databases">
        <authorList>
            <person name="Varghese N."/>
            <person name="Submissions S."/>
        </authorList>
    </citation>
    <scope>NUCLEOTIDE SEQUENCE [LARGE SCALE GENOMIC DNA]</scope>
    <source>
        <strain evidence="2">DSM 23925</strain>
    </source>
</reference>
<sequence>MKAVSVVTIKKELQHKSNKDLMELVLRLSKFKKENKELLTYLLFESHDETGYIESVKNEIDLQFSNINTSSYFYIKKSVRKILRLIKKYARYSLKKETEVELLLYFCECLKNMTPSISRNVTLTNIYERQILAIEKIVKTLHEDLQYDYNLVLETLKS</sequence>
<gene>
    <name evidence="1" type="ORF">SAMN04487989_104109</name>
</gene>